<dbReference type="InterPro" id="IPR036942">
    <property type="entry name" value="Beta-barrel_TonB_sf"/>
</dbReference>
<dbReference type="InterPro" id="IPR039426">
    <property type="entry name" value="TonB-dep_rcpt-like"/>
</dbReference>
<evidence type="ECO:0000256" key="4">
    <source>
        <dbReference type="ARBA" id="ARBA00022692"/>
    </source>
</evidence>
<evidence type="ECO:0000256" key="7">
    <source>
        <dbReference type="ARBA" id="ARBA00023237"/>
    </source>
</evidence>
<comment type="caution">
    <text evidence="14">The sequence shown here is derived from an EMBL/GenBank/DDBJ whole genome shotgun (WGS) entry which is preliminary data.</text>
</comment>
<keyword evidence="14" id="KW-0675">Receptor</keyword>
<comment type="similarity">
    <text evidence="8 9">Belongs to the TonB-dependent receptor family.</text>
</comment>
<keyword evidence="5 9" id="KW-0798">TonB box</keyword>
<evidence type="ECO:0000256" key="9">
    <source>
        <dbReference type="RuleBase" id="RU003357"/>
    </source>
</evidence>
<feature type="chain" id="PRO_5001962853" evidence="11">
    <location>
        <begin position="32"/>
        <end position="962"/>
    </location>
</feature>
<protein>
    <submittedName>
        <fullName evidence="14">TonB-dependent receptor</fullName>
    </submittedName>
</protein>
<evidence type="ECO:0000256" key="5">
    <source>
        <dbReference type="ARBA" id="ARBA00023077"/>
    </source>
</evidence>
<sequence>MAVKSSRLQRSRLSAALIAALVIPVSTGVMAQDTDTSTEAEDSTSQTAESRATNLDRVLVTGSLIPQTEIETFSPVMTITAEDIRSRGFTSVAEVLQENAVSTGGTQGAQSSASFTQGAETIGMFGLDPGYTKYLIDGRPMANFPALYNGSDTFNNISNIPIDLVETIEILPGGQSSLYGSDAIAGVINIKLKKRTDGTSIGVRGGWYSDGGGSSFRASIADGFSAIGGRLNGLMGVQFEQRDPIWAYQRDLTRQFNTNGASPPIASRDFLVYGYKGISQFRFGNFGYVDLPPEAAECSNVDHFFGGTEGPQVRPGSGEYCGSFFTPGYRTILNEKEAAQFVGHVTWDFNDNAQLYADLLYSTEEVGYHIGSNYTWWGTGVKWGYYYDPDVDGLINLQRAFAPEDMGPEGFRNSMSFDQSDAYQTALGVNGYFGDSDWSYDFGGTYTRYELEEKGFVRWADAINDYFQDRVLGPQQGWDPYFGAYPVFTPDYGAFYQPISAEDFASFTGYATSRSKTTDAMVRAQVTNSSLFSLPGGDAGVAIALESGRQTWNYDPDPRYLDGSIWGTTAVAGGGERDRYAATAELRMPIVDMLTVTGSGRYDSFSPDGGSTLSKSTYSLGVEFRPLESLMLRGKYGTAFRAPTLSDQFQGRSGFYTFVTDYYLCSEAGYDPADPAQIDACPSQFSSRQVFGTQAGNVDLEPINADVWNAGVVWAPTNRLSFTADYYSWEIDNEVTQQSTDALMMQDYRCRAGIDDINSPTCVQTLSQVTRQDSNNYVVEIFTPKINVSKREMQAATAAFNYVMPTDGAGTFSFDGNYTRILKHDRIVYEGDPVLDYLDDPYYSGDPADRATLSASWNRDKWSTTLYANWIGETPNYRALVSTSGYDAEGAAKLDSTTTFNASVSYRPLDTLELSFLVNNLTDEMPPYDATFPGTSGAPYNSGNYSVYGRSMYVEARYNFGK</sequence>
<dbReference type="Gene3D" id="2.170.130.10">
    <property type="entry name" value="TonB-dependent receptor, plug domain"/>
    <property type="match status" value="1"/>
</dbReference>
<dbReference type="AlphaFoldDB" id="A0A0A0F468"/>
<evidence type="ECO:0000256" key="8">
    <source>
        <dbReference type="PROSITE-ProRule" id="PRU01360"/>
    </source>
</evidence>
<evidence type="ECO:0000259" key="13">
    <source>
        <dbReference type="Pfam" id="PF07715"/>
    </source>
</evidence>
<organism evidence="14 15">
    <name type="scientific">Lysobacter arseniciresistens ZS79</name>
    <dbReference type="NCBI Taxonomy" id="913325"/>
    <lineage>
        <taxon>Bacteria</taxon>
        <taxon>Pseudomonadati</taxon>
        <taxon>Pseudomonadota</taxon>
        <taxon>Gammaproteobacteria</taxon>
        <taxon>Lysobacterales</taxon>
        <taxon>Lysobacteraceae</taxon>
        <taxon>Novilysobacter</taxon>
    </lineage>
</organism>
<keyword evidence="11" id="KW-0732">Signal</keyword>
<keyword evidence="2 8" id="KW-0813">Transport</keyword>
<dbReference type="Pfam" id="PF07715">
    <property type="entry name" value="Plug"/>
    <property type="match status" value="1"/>
</dbReference>
<evidence type="ECO:0000256" key="11">
    <source>
        <dbReference type="SAM" id="SignalP"/>
    </source>
</evidence>
<name>A0A0A0F468_9GAMM</name>
<feature type="region of interest" description="Disordered" evidence="10">
    <location>
        <begin position="33"/>
        <end position="52"/>
    </location>
</feature>
<feature type="domain" description="TonB-dependent receptor-like beta-barrel" evidence="12">
    <location>
        <begin position="373"/>
        <end position="921"/>
    </location>
</feature>
<dbReference type="EMBL" id="AVPT01000004">
    <property type="protein sequence ID" value="KGM57173.1"/>
    <property type="molecule type" value="Genomic_DNA"/>
</dbReference>
<keyword evidence="7 8" id="KW-0998">Cell outer membrane</keyword>
<dbReference type="Gene3D" id="2.40.170.20">
    <property type="entry name" value="TonB-dependent receptor, beta-barrel domain"/>
    <property type="match status" value="1"/>
</dbReference>
<evidence type="ECO:0000259" key="12">
    <source>
        <dbReference type="Pfam" id="PF00593"/>
    </source>
</evidence>
<keyword evidence="15" id="KW-1185">Reference proteome</keyword>
<evidence type="ECO:0000256" key="1">
    <source>
        <dbReference type="ARBA" id="ARBA00004571"/>
    </source>
</evidence>
<evidence type="ECO:0000313" key="15">
    <source>
        <dbReference type="Proteomes" id="UP000029989"/>
    </source>
</evidence>
<dbReference type="eggNOG" id="COG4771">
    <property type="taxonomic scope" value="Bacteria"/>
</dbReference>
<comment type="subcellular location">
    <subcellularLocation>
        <location evidence="1 8">Cell outer membrane</location>
        <topology evidence="1 8">Multi-pass membrane protein</topology>
    </subcellularLocation>
</comment>
<dbReference type="GO" id="GO:0009279">
    <property type="term" value="C:cell outer membrane"/>
    <property type="evidence" value="ECO:0007669"/>
    <property type="project" value="UniProtKB-SubCell"/>
</dbReference>
<keyword evidence="4 8" id="KW-0812">Transmembrane</keyword>
<dbReference type="PROSITE" id="PS52016">
    <property type="entry name" value="TONB_DEPENDENT_REC_3"/>
    <property type="match status" value="1"/>
</dbReference>
<dbReference type="eggNOG" id="COG1629">
    <property type="taxonomic scope" value="Bacteria"/>
</dbReference>
<evidence type="ECO:0000256" key="3">
    <source>
        <dbReference type="ARBA" id="ARBA00022452"/>
    </source>
</evidence>
<evidence type="ECO:0000313" key="14">
    <source>
        <dbReference type="EMBL" id="KGM57173.1"/>
    </source>
</evidence>
<dbReference type="SUPFAM" id="SSF56935">
    <property type="entry name" value="Porins"/>
    <property type="match status" value="1"/>
</dbReference>
<evidence type="ECO:0000256" key="6">
    <source>
        <dbReference type="ARBA" id="ARBA00023136"/>
    </source>
</evidence>
<feature type="domain" description="TonB-dependent receptor plug" evidence="13">
    <location>
        <begin position="71"/>
        <end position="187"/>
    </location>
</feature>
<dbReference type="InterPro" id="IPR000531">
    <property type="entry name" value="Beta-barrel_TonB"/>
</dbReference>
<proteinExistence type="inferred from homology"/>
<accession>A0A0A0F468</accession>
<gene>
    <name evidence="14" type="ORF">N799_10030</name>
</gene>
<dbReference type="PANTHER" id="PTHR47234:SF1">
    <property type="entry name" value="TONB-DEPENDENT RECEPTOR"/>
    <property type="match status" value="1"/>
</dbReference>
<keyword evidence="6 8" id="KW-0472">Membrane</keyword>
<evidence type="ECO:0000256" key="10">
    <source>
        <dbReference type="SAM" id="MobiDB-lite"/>
    </source>
</evidence>
<dbReference type="OrthoDB" id="6276154at2"/>
<evidence type="ECO:0000256" key="2">
    <source>
        <dbReference type="ARBA" id="ARBA00022448"/>
    </source>
</evidence>
<dbReference type="RefSeq" id="WP_036207866.1">
    <property type="nucleotide sequence ID" value="NZ_AVPT01000004.1"/>
</dbReference>
<keyword evidence="3 8" id="KW-1134">Transmembrane beta strand</keyword>
<dbReference type="Pfam" id="PF00593">
    <property type="entry name" value="TonB_dep_Rec_b-barrel"/>
    <property type="match status" value="1"/>
</dbReference>
<dbReference type="STRING" id="913325.N799_10030"/>
<feature type="signal peptide" evidence="11">
    <location>
        <begin position="1"/>
        <end position="31"/>
    </location>
</feature>
<reference evidence="14 15" key="1">
    <citation type="journal article" date="2015" name="Stand. Genomic Sci.">
        <title>Genomic information of the arsenic-resistant bacterium Lysobacter arseniciresistens type strain ZS79(T) and comparison of Lysobacter draft genomes.</title>
        <authorList>
            <person name="Liu L."/>
            <person name="Zhang S."/>
            <person name="Luo M."/>
            <person name="Wang G."/>
        </authorList>
    </citation>
    <scope>NUCLEOTIDE SEQUENCE [LARGE SCALE GENOMIC DNA]</scope>
    <source>
        <strain evidence="14 15">ZS79</strain>
    </source>
</reference>
<dbReference type="Proteomes" id="UP000029989">
    <property type="component" value="Unassembled WGS sequence"/>
</dbReference>
<dbReference type="InterPro" id="IPR037066">
    <property type="entry name" value="Plug_dom_sf"/>
</dbReference>
<dbReference type="PANTHER" id="PTHR47234">
    <property type="match status" value="1"/>
</dbReference>
<dbReference type="InterPro" id="IPR012910">
    <property type="entry name" value="Plug_dom"/>
</dbReference>